<reference evidence="2" key="1">
    <citation type="submission" date="2019-06" db="EMBL/GenBank/DDBJ databases">
        <authorList>
            <person name="Zheng W."/>
        </authorList>
    </citation>
    <scope>NUCLEOTIDE SEQUENCE</scope>
    <source>
        <strain evidence="2">QDHG01</strain>
    </source>
</reference>
<dbReference type="OrthoDB" id="426718at2759"/>
<dbReference type="CDD" id="cd00519">
    <property type="entry name" value="Lipase_3"/>
    <property type="match status" value="1"/>
</dbReference>
<dbReference type="Proteomes" id="UP000785679">
    <property type="component" value="Unassembled WGS sequence"/>
</dbReference>
<dbReference type="PANTHER" id="PTHR45856:SF25">
    <property type="entry name" value="FUNGAL LIPASE-LIKE DOMAIN-CONTAINING PROTEIN"/>
    <property type="match status" value="1"/>
</dbReference>
<dbReference type="InterPro" id="IPR029058">
    <property type="entry name" value="AB_hydrolase_fold"/>
</dbReference>
<dbReference type="InterPro" id="IPR002921">
    <property type="entry name" value="Fungal_lipase-type"/>
</dbReference>
<dbReference type="SUPFAM" id="SSF53474">
    <property type="entry name" value="alpha/beta-Hydrolases"/>
    <property type="match status" value="1"/>
</dbReference>
<keyword evidence="3" id="KW-1185">Reference proteome</keyword>
<evidence type="ECO:0000259" key="1">
    <source>
        <dbReference type="Pfam" id="PF01764"/>
    </source>
</evidence>
<proteinExistence type="predicted"/>
<dbReference type="PANTHER" id="PTHR45856">
    <property type="entry name" value="ALPHA/BETA-HYDROLASES SUPERFAMILY PROTEIN"/>
    <property type="match status" value="1"/>
</dbReference>
<dbReference type="AlphaFoldDB" id="A0A8J8T034"/>
<accession>A0A8J8T034</accession>
<evidence type="ECO:0000313" key="3">
    <source>
        <dbReference type="Proteomes" id="UP000785679"/>
    </source>
</evidence>
<evidence type="ECO:0000313" key="2">
    <source>
        <dbReference type="EMBL" id="TNV76611.1"/>
    </source>
</evidence>
<dbReference type="GO" id="GO:0006629">
    <property type="term" value="P:lipid metabolic process"/>
    <property type="evidence" value="ECO:0007669"/>
    <property type="project" value="InterPro"/>
</dbReference>
<dbReference type="InterPro" id="IPR051218">
    <property type="entry name" value="Sec_MonoDiacylglyc_Lipase"/>
</dbReference>
<organism evidence="2 3">
    <name type="scientific">Halteria grandinella</name>
    <dbReference type="NCBI Taxonomy" id="5974"/>
    <lineage>
        <taxon>Eukaryota</taxon>
        <taxon>Sar</taxon>
        <taxon>Alveolata</taxon>
        <taxon>Ciliophora</taxon>
        <taxon>Intramacronucleata</taxon>
        <taxon>Spirotrichea</taxon>
        <taxon>Stichotrichia</taxon>
        <taxon>Sporadotrichida</taxon>
        <taxon>Halteriidae</taxon>
        <taxon>Halteria</taxon>
    </lineage>
</organism>
<feature type="domain" description="Fungal lipase-type" evidence="1">
    <location>
        <begin position="59"/>
        <end position="188"/>
    </location>
</feature>
<dbReference type="Pfam" id="PF01764">
    <property type="entry name" value="Lipase_3"/>
    <property type="match status" value="1"/>
</dbReference>
<comment type="caution">
    <text evidence="2">The sequence shown here is derived from an EMBL/GenBank/DDBJ whole genome shotgun (WGS) entry which is preliminary data.</text>
</comment>
<gene>
    <name evidence="2" type="ORF">FGO68_gene5194</name>
</gene>
<name>A0A8J8T034_HALGN</name>
<sequence>MKAFYYAAAAYCNQDLLSKWQCGEACSSEGEVIDFTKITDDSKGTFGYVAYNKDNNEVVVAFRGSVNVENWITNMNFLQMQYPGHGSAAVHRGFYEAFMAVEGQVMTSLGAILAQHPSARVVITGHSLGAALATFAAVHIKEQLQFPVEKLTFYTLGSPRTGNQAWTDYVYSLYPAGQNQRITHYNDFNHIGDEVWYNVASDTDTTYVICKNGPGKQEDLTCSSSIFSTGVDAHLHYMGKALHDMCTHVTAGFLQTTQ</sequence>
<protein>
    <recommendedName>
        <fullName evidence="1">Fungal lipase-type domain-containing protein</fullName>
    </recommendedName>
</protein>
<dbReference type="EMBL" id="RRYP01013254">
    <property type="protein sequence ID" value="TNV76611.1"/>
    <property type="molecule type" value="Genomic_DNA"/>
</dbReference>
<dbReference type="Gene3D" id="3.40.50.1820">
    <property type="entry name" value="alpha/beta hydrolase"/>
    <property type="match status" value="1"/>
</dbReference>